<evidence type="ECO:0000313" key="3">
    <source>
        <dbReference type="EMBL" id="MTI27805.1"/>
    </source>
</evidence>
<organism evidence="3 4">
    <name type="scientific">Fulvivirga kasyanovii</name>
    <dbReference type="NCBI Taxonomy" id="396812"/>
    <lineage>
        <taxon>Bacteria</taxon>
        <taxon>Pseudomonadati</taxon>
        <taxon>Bacteroidota</taxon>
        <taxon>Cytophagia</taxon>
        <taxon>Cytophagales</taxon>
        <taxon>Fulvivirgaceae</taxon>
        <taxon>Fulvivirga</taxon>
    </lineage>
</organism>
<name>A0ABW9RVH4_9BACT</name>
<keyword evidence="4" id="KW-1185">Reference proteome</keyword>
<dbReference type="InterPro" id="IPR007921">
    <property type="entry name" value="CHAP_dom"/>
</dbReference>
<gene>
    <name evidence="3" type="ORF">E1163_22810</name>
</gene>
<evidence type="ECO:0000313" key="4">
    <source>
        <dbReference type="Proteomes" id="UP000798808"/>
    </source>
</evidence>
<evidence type="ECO:0000259" key="2">
    <source>
        <dbReference type="Pfam" id="PF05257"/>
    </source>
</evidence>
<feature type="chain" id="PRO_5046128156" evidence="1">
    <location>
        <begin position="22"/>
        <end position="197"/>
    </location>
</feature>
<keyword evidence="1" id="KW-0732">Signal</keyword>
<evidence type="ECO:0000256" key="1">
    <source>
        <dbReference type="SAM" id="SignalP"/>
    </source>
</evidence>
<sequence>MAKAKTFYVYLLCFLVCCSAAGQNPVGPFDINPQQHASTAELKNQMRQRLQQVYLSQVGVREQGGANRGKQVEQYLASVGFGPGFSWCAAFVSWCYQQVDVEHPQSAWVPSYASRHHLIYKRGEFLKQTPRVGDVFLIWYERLKRPAHIGFVDQWQDTWVITVEGNTNDDGSREGDGVYRKRRIQRQVWAVSDFVDQ</sequence>
<dbReference type="Pfam" id="PF05257">
    <property type="entry name" value="CHAP"/>
    <property type="match status" value="1"/>
</dbReference>
<accession>A0ABW9RVH4</accession>
<feature type="signal peptide" evidence="1">
    <location>
        <begin position="1"/>
        <end position="21"/>
    </location>
</feature>
<comment type="caution">
    <text evidence="3">The sequence shown here is derived from an EMBL/GenBank/DDBJ whole genome shotgun (WGS) entry which is preliminary data.</text>
</comment>
<dbReference type="Proteomes" id="UP000798808">
    <property type="component" value="Unassembled WGS sequence"/>
</dbReference>
<feature type="domain" description="Peptidase C51" evidence="2">
    <location>
        <begin position="83"/>
        <end position="166"/>
    </location>
</feature>
<reference evidence="3 4" key="1">
    <citation type="submission" date="2019-02" db="EMBL/GenBank/DDBJ databases">
        <authorList>
            <person name="Goldberg S.R."/>
            <person name="Haltli B.A."/>
            <person name="Correa H."/>
            <person name="Russell K.G."/>
        </authorList>
    </citation>
    <scope>NUCLEOTIDE SEQUENCE [LARGE SCALE GENOMIC DNA]</scope>
    <source>
        <strain evidence="3 4">JCM 16186</strain>
    </source>
</reference>
<dbReference type="EMBL" id="SMLW01000643">
    <property type="protein sequence ID" value="MTI27805.1"/>
    <property type="molecule type" value="Genomic_DNA"/>
</dbReference>
<proteinExistence type="predicted"/>
<protein>
    <submittedName>
        <fullName evidence="3">CHAP domain-containing protein</fullName>
    </submittedName>
</protein>